<organism evidence="2 3">
    <name type="scientific">Physocladia obscura</name>
    <dbReference type="NCBI Taxonomy" id="109957"/>
    <lineage>
        <taxon>Eukaryota</taxon>
        <taxon>Fungi</taxon>
        <taxon>Fungi incertae sedis</taxon>
        <taxon>Chytridiomycota</taxon>
        <taxon>Chytridiomycota incertae sedis</taxon>
        <taxon>Chytridiomycetes</taxon>
        <taxon>Chytridiales</taxon>
        <taxon>Chytriomycetaceae</taxon>
        <taxon>Physocladia</taxon>
    </lineage>
</organism>
<proteinExistence type="predicted"/>
<comment type="caution">
    <text evidence="2">The sequence shown here is derived from an EMBL/GenBank/DDBJ whole genome shotgun (WGS) entry which is preliminary data.</text>
</comment>
<feature type="compositionally biased region" description="Basic and acidic residues" evidence="1">
    <location>
        <begin position="1"/>
        <end position="23"/>
    </location>
</feature>
<protein>
    <submittedName>
        <fullName evidence="2">Uncharacterized protein</fullName>
    </submittedName>
</protein>
<evidence type="ECO:0000313" key="2">
    <source>
        <dbReference type="EMBL" id="KAJ3090335.1"/>
    </source>
</evidence>
<accession>A0AAD5SRN2</accession>
<keyword evidence="3" id="KW-1185">Reference proteome</keyword>
<sequence length="145" mass="16745">MPVDCEFHENKFPGLKQEYHEEGSALSDNESESTDISQHLSELNTGNLGYNLHPQISGEEVSQTHVFNQDNKIQDFKYEPLFKELNEDEDEDEELPLTINSDFSDLSDTESIVFDFYETITEVEENFEEQPATIMLSKETNEILD</sequence>
<evidence type="ECO:0000313" key="3">
    <source>
        <dbReference type="Proteomes" id="UP001211907"/>
    </source>
</evidence>
<feature type="non-terminal residue" evidence="2">
    <location>
        <position position="145"/>
    </location>
</feature>
<evidence type="ECO:0000256" key="1">
    <source>
        <dbReference type="SAM" id="MobiDB-lite"/>
    </source>
</evidence>
<dbReference type="Proteomes" id="UP001211907">
    <property type="component" value="Unassembled WGS sequence"/>
</dbReference>
<reference evidence="2" key="1">
    <citation type="submission" date="2020-05" db="EMBL/GenBank/DDBJ databases">
        <title>Phylogenomic resolution of chytrid fungi.</title>
        <authorList>
            <person name="Stajich J.E."/>
            <person name="Amses K."/>
            <person name="Simmons R."/>
            <person name="Seto K."/>
            <person name="Myers J."/>
            <person name="Bonds A."/>
            <person name="Quandt C.A."/>
            <person name="Barry K."/>
            <person name="Liu P."/>
            <person name="Grigoriev I."/>
            <person name="Longcore J.E."/>
            <person name="James T.Y."/>
        </authorList>
    </citation>
    <scope>NUCLEOTIDE SEQUENCE</scope>
    <source>
        <strain evidence="2">JEL0513</strain>
    </source>
</reference>
<name>A0AAD5SRN2_9FUNG</name>
<feature type="region of interest" description="Disordered" evidence="1">
    <location>
        <begin position="1"/>
        <end position="38"/>
    </location>
</feature>
<dbReference type="EMBL" id="JADGJH010003529">
    <property type="protein sequence ID" value="KAJ3090335.1"/>
    <property type="molecule type" value="Genomic_DNA"/>
</dbReference>
<gene>
    <name evidence="2" type="ORF">HK100_007476</name>
</gene>
<dbReference type="AlphaFoldDB" id="A0AAD5SRN2"/>